<dbReference type="Proteomes" id="UP000001194">
    <property type="component" value="Unassembled WGS sequence"/>
</dbReference>
<name>B0CYK7_LACBS</name>
<protein>
    <submittedName>
        <fullName evidence="2">Predicted protein</fullName>
    </submittedName>
</protein>
<gene>
    <name evidence="2" type="ORF">LACBIDRAFT_323725</name>
</gene>
<sequence length="784" mass="88493">MHNSDGDDEDDDDEVPQPRLAGRKKPGKQSVAENTFNFLLRDYLTCKGLRASPEDLPAPPSSFEINLFLEDNQGGPSVETPRFDWFSTFKSAWNDELAYMLAMEFRGILNESSNSALFEADKDFTLLKYIKVKLVSTLSRVHKSYKDFQPPPANAKENDAQKKSRLQAQKAFQQKMGRRLSCRIGTFERRGAIIKSRYDESEAQKDTNSTKFWKKLKKVHAELGQDGMSSDETDSEQTGLQAKIVHHVPKTWLSPAISELWNAVEKYGKGRLNRVGNSPHTRIFEPSALFRTQQYTPAQRRFCVPGLPSNYYCDLWLRGLSPAQRAQVDRKSPRELPSYSAACSAGALDATVHQRRSSGVCNGQFVSNAELRIHKARSDEIAQEAALKEVERDIVKMTLLDTLSTPNKDPQQSLHASSTNSPSVVPKANTSPSPAVVPKANTSSSPSSGIDREEGAFRVLYDFDRQIDNHFKETKTVLAEWDPNGALRQSMEARFSTRRDAAKFLQMECAWFSDLGACLQCAPARGDDVNRYFMNAMIERTKNISEEIKQHLSKWEEIEVEKEKADNYYNTDCHFDHPLQYLKPVALVVMFTAVVLNVVANVTRSPCNFILRMMKQLLKLTLNDSIWNDIPQDIRTAREKFDLDPVTTTFATCLTCSSLYAPTEVNGKQTYAAQCAFKHFPTSRACNARLTELCIERGVSMRAPIRPYVMQSFTDFAGKLYSRPGVEELICRTRKCMAKEAEIRDISQASAICNFNFKGVDVSATTPSTPFTIRLQENQLPWGL</sequence>
<dbReference type="RefSeq" id="XP_001877165.1">
    <property type="nucleotide sequence ID" value="XM_001877130.1"/>
</dbReference>
<dbReference type="HOGENOM" id="CLU_372568_0_0_1"/>
<organism evidence="3">
    <name type="scientific">Laccaria bicolor (strain S238N-H82 / ATCC MYA-4686)</name>
    <name type="common">Bicoloured deceiver</name>
    <name type="synonym">Laccaria laccata var. bicolor</name>
    <dbReference type="NCBI Taxonomy" id="486041"/>
    <lineage>
        <taxon>Eukaryota</taxon>
        <taxon>Fungi</taxon>
        <taxon>Dikarya</taxon>
        <taxon>Basidiomycota</taxon>
        <taxon>Agaricomycotina</taxon>
        <taxon>Agaricomycetes</taxon>
        <taxon>Agaricomycetidae</taxon>
        <taxon>Agaricales</taxon>
        <taxon>Agaricineae</taxon>
        <taxon>Hydnangiaceae</taxon>
        <taxon>Laccaria</taxon>
    </lineage>
</organism>
<feature type="compositionally biased region" description="Acidic residues" evidence="1">
    <location>
        <begin position="1"/>
        <end position="15"/>
    </location>
</feature>
<dbReference type="EMBL" id="DS547094">
    <property type="protein sequence ID" value="EDR12901.1"/>
    <property type="molecule type" value="Genomic_DNA"/>
</dbReference>
<evidence type="ECO:0000313" key="2">
    <source>
        <dbReference type="EMBL" id="EDR12901.1"/>
    </source>
</evidence>
<dbReference type="OrthoDB" id="3224221at2759"/>
<feature type="region of interest" description="Disordered" evidence="1">
    <location>
        <begin position="403"/>
        <end position="451"/>
    </location>
</feature>
<accession>B0CYK7</accession>
<evidence type="ECO:0000313" key="3">
    <source>
        <dbReference type="Proteomes" id="UP000001194"/>
    </source>
</evidence>
<dbReference type="KEGG" id="lbc:LACBIDRAFT_323725"/>
<dbReference type="GeneID" id="6072574"/>
<keyword evidence="3" id="KW-1185">Reference proteome</keyword>
<dbReference type="AlphaFoldDB" id="B0CYK7"/>
<evidence type="ECO:0000256" key="1">
    <source>
        <dbReference type="SAM" id="MobiDB-lite"/>
    </source>
</evidence>
<proteinExistence type="predicted"/>
<dbReference type="STRING" id="486041.B0CYK7"/>
<reference evidence="2 3" key="1">
    <citation type="journal article" date="2008" name="Nature">
        <title>The genome of Laccaria bicolor provides insights into mycorrhizal symbiosis.</title>
        <authorList>
            <person name="Martin F."/>
            <person name="Aerts A."/>
            <person name="Ahren D."/>
            <person name="Brun A."/>
            <person name="Danchin E.G.J."/>
            <person name="Duchaussoy F."/>
            <person name="Gibon J."/>
            <person name="Kohler A."/>
            <person name="Lindquist E."/>
            <person name="Pereda V."/>
            <person name="Salamov A."/>
            <person name="Shapiro H.J."/>
            <person name="Wuyts J."/>
            <person name="Blaudez D."/>
            <person name="Buee M."/>
            <person name="Brokstein P."/>
            <person name="Canbaeck B."/>
            <person name="Cohen D."/>
            <person name="Courty P.E."/>
            <person name="Coutinho P.M."/>
            <person name="Delaruelle C."/>
            <person name="Detter J.C."/>
            <person name="Deveau A."/>
            <person name="DiFazio S."/>
            <person name="Duplessis S."/>
            <person name="Fraissinet-Tachet L."/>
            <person name="Lucic E."/>
            <person name="Frey-Klett P."/>
            <person name="Fourrey C."/>
            <person name="Feussner I."/>
            <person name="Gay G."/>
            <person name="Grimwood J."/>
            <person name="Hoegger P.J."/>
            <person name="Jain P."/>
            <person name="Kilaru S."/>
            <person name="Labbe J."/>
            <person name="Lin Y.C."/>
            <person name="Legue V."/>
            <person name="Le Tacon F."/>
            <person name="Marmeisse R."/>
            <person name="Melayah D."/>
            <person name="Montanini B."/>
            <person name="Muratet M."/>
            <person name="Nehls U."/>
            <person name="Niculita-Hirzel H."/>
            <person name="Oudot-Le Secq M.P."/>
            <person name="Peter M."/>
            <person name="Quesneville H."/>
            <person name="Rajashekar B."/>
            <person name="Reich M."/>
            <person name="Rouhier N."/>
            <person name="Schmutz J."/>
            <person name="Yin T."/>
            <person name="Chalot M."/>
            <person name="Henrissat B."/>
            <person name="Kuees U."/>
            <person name="Lucas S."/>
            <person name="Van de Peer Y."/>
            <person name="Podila G.K."/>
            <person name="Polle A."/>
            <person name="Pukkila P.J."/>
            <person name="Richardson P.M."/>
            <person name="Rouze P."/>
            <person name="Sanders I.R."/>
            <person name="Stajich J.E."/>
            <person name="Tunlid A."/>
            <person name="Tuskan G."/>
            <person name="Grigoriev I.V."/>
        </authorList>
    </citation>
    <scope>NUCLEOTIDE SEQUENCE [LARGE SCALE GENOMIC DNA]</scope>
    <source>
        <strain evidence="3">S238N-H82 / ATCC MYA-4686</strain>
    </source>
</reference>
<feature type="compositionally biased region" description="Polar residues" evidence="1">
    <location>
        <begin position="403"/>
        <end position="433"/>
    </location>
</feature>
<feature type="region of interest" description="Disordered" evidence="1">
    <location>
        <begin position="1"/>
        <end position="29"/>
    </location>
</feature>
<dbReference type="InParanoid" id="B0CYK7"/>